<keyword evidence="1" id="KW-0472">Membrane</keyword>
<keyword evidence="3" id="KW-1185">Reference proteome</keyword>
<proteinExistence type="predicted"/>
<organism evidence="2 3">
    <name type="scientific">Trichinella nativa</name>
    <dbReference type="NCBI Taxonomy" id="6335"/>
    <lineage>
        <taxon>Eukaryota</taxon>
        <taxon>Metazoa</taxon>
        <taxon>Ecdysozoa</taxon>
        <taxon>Nematoda</taxon>
        <taxon>Enoplea</taxon>
        <taxon>Dorylaimia</taxon>
        <taxon>Trichinellida</taxon>
        <taxon>Trichinellidae</taxon>
        <taxon>Trichinella</taxon>
    </lineage>
</organism>
<evidence type="ECO:0000256" key="1">
    <source>
        <dbReference type="SAM" id="Phobius"/>
    </source>
</evidence>
<protein>
    <submittedName>
        <fullName evidence="2">Uncharacterized protein</fullName>
    </submittedName>
</protein>
<reference evidence="2 3" key="1">
    <citation type="submission" date="2015-05" db="EMBL/GenBank/DDBJ databases">
        <title>Evolution of Trichinella species and genotypes.</title>
        <authorList>
            <person name="Korhonen P.K."/>
            <person name="Edoardo P."/>
            <person name="Giuseppe L.R."/>
            <person name="Gasser R.B."/>
        </authorList>
    </citation>
    <scope>NUCLEOTIDE SEQUENCE [LARGE SCALE GENOMIC DNA]</scope>
    <source>
        <strain evidence="2">ISS10</strain>
    </source>
</reference>
<dbReference type="OrthoDB" id="10580665at2759"/>
<keyword evidence="1" id="KW-0812">Transmembrane</keyword>
<dbReference type="Proteomes" id="UP000054721">
    <property type="component" value="Unassembled WGS sequence"/>
</dbReference>
<keyword evidence="1" id="KW-1133">Transmembrane helix</keyword>
<dbReference type="EMBL" id="JYDW01000088">
    <property type="protein sequence ID" value="KRZ56717.1"/>
    <property type="molecule type" value="Genomic_DNA"/>
</dbReference>
<gene>
    <name evidence="2" type="ORF">T02_5279</name>
</gene>
<dbReference type="AlphaFoldDB" id="A0A0V1LB19"/>
<feature type="transmembrane region" description="Helical" evidence="1">
    <location>
        <begin position="43"/>
        <end position="73"/>
    </location>
</feature>
<accession>A0A0V1LB19</accession>
<comment type="caution">
    <text evidence="2">The sequence shown here is derived from an EMBL/GenBank/DDBJ whole genome shotgun (WGS) entry which is preliminary data.</text>
</comment>
<sequence length="116" mass="13556">MDLNLGVYFCVQCNTLKFWSYWDSFYSANSVSIIKKITVGKSLLMICLCFALLSNCCHVSFLIINYLILFFILRMNTVQSHVHTMSSVTRFTLLNNGEFEISHKLLELKFPRKREN</sequence>
<evidence type="ECO:0000313" key="3">
    <source>
        <dbReference type="Proteomes" id="UP000054721"/>
    </source>
</evidence>
<name>A0A0V1LB19_9BILA</name>
<evidence type="ECO:0000313" key="2">
    <source>
        <dbReference type="EMBL" id="KRZ56717.1"/>
    </source>
</evidence>